<proteinExistence type="predicted"/>
<evidence type="ECO:0000313" key="2">
    <source>
        <dbReference type="Proteomes" id="UP000229559"/>
    </source>
</evidence>
<reference evidence="2" key="1">
    <citation type="submission" date="2017-09" db="EMBL/GenBank/DDBJ databases">
        <title>Depth-based differentiation of microbial function through sediment-hosted aquifers and enrichment of novel symbionts in the deep terrestrial subsurface.</title>
        <authorList>
            <person name="Probst A.J."/>
            <person name="Ladd B."/>
            <person name="Jarett J.K."/>
            <person name="Geller-Mcgrath D.E."/>
            <person name="Sieber C.M.K."/>
            <person name="Emerson J.B."/>
            <person name="Anantharaman K."/>
            <person name="Thomas B.C."/>
            <person name="Malmstrom R."/>
            <person name="Stieglmeier M."/>
            <person name="Klingl A."/>
            <person name="Woyke T."/>
            <person name="Ryan C.M."/>
            <person name="Banfield J.F."/>
        </authorList>
    </citation>
    <scope>NUCLEOTIDE SEQUENCE [LARGE SCALE GENOMIC DNA]</scope>
</reference>
<evidence type="ECO:0000313" key="1">
    <source>
        <dbReference type="EMBL" id="PIU33102.1"/>
    </source>
</evidence>
<feature type="non-terminal residue" evidence="1">
    <location>
        <position position="1"/>
    </location>
</feature>
<comment type="caution">
    <text evidence="1">The sequence shown here is derived from an EMBL/GenBank/DDBJ whole genome shotgun (WGS) entry which is preliminary data.</text>
</comment>
<dbReference type="AlphaFoldDB" id="A0A2M6YPQ1"/>
<accession>A0A2M6YPQ1</accession>
<name>A0A2M6YPQ1_9BACT</name>
<sequence>INGKIQRFAIQGLEDPIFCAFANQDGSFILLGDGNHRFLDCSFLMNLGKDFSNDIGKTELDIIYLEKFEEVLKPEEKIWGRSYNKNETF</sequence>
<organism evidence="1 2">
    <name type="scientific">Candidatus Shapirobacteria bacterium CG07_land_8_20_14_0_80_39_12</name>
    <dbReference type="NCBI Taxonomy" id="1974480"/>
    <lineage>
        <taxon>Bacteria</taxon>
        <taxon>Candidatus Shapironibacteriota</taxon>
    </lineage>
</organism>
<protein>
    <submittedName>
        <fullName evidence="1">Uncharacterized protein</fullName>
    </submittedName>
</protein>
<gene>
    <name evidence="1" type="ORF">COT04_01700</name>
</gene>
<dbReference type="Proteomes" id="UP000229559">
    <property type="component" value="Unassembled WGS sequence"/>
</dbReference>
<dbReference type="EMBL" id="PEXA01000051">
    <property type="protein sequence ID" value="PIU33102.1"/>
    <property type="molecule type" value="Genomic_DNA"/>
</dbReference>